<dbReference type="GO" id="GO:0006707">
    <property type="term" value="P:cholesterol catabolic process"/>
    <property type="evidence" value="ECO:0007669"/>
    <property type="project" value="TreeGrafter"/>
</dbReference>
<dbReference type="InterPro" id="IPR001128">
    <property type="entry name" value="Cyt_P450"/>
</dbReference>
<keyword evidence="4" id="KW-0479">Metal-binding</keyword>
<comment type="caution">
    <text evidence="8">The sequence shown here is derived from an EMBL/GenBank/DDBJ whole genome shotgun (WGS) entry which is preliminary data.</text>
</comment>
<evidence type="ECO:0000313" key="9">
    <source>
        <dbReference type="Proteomes" id="UP000279275"/>
    </source>
</evidence>
<dbReference type="FunFam" id="1.10.630.10:FF:000018">
    <property type="entry name" value="Cytochrome P450 monooxygenase"/>
    <property type="match status" value="1"/>
</dbReference>
<keyword evidence="3" id="KW-0349">Heme</keyword>
<comment type="cofactor">
    <cofactor evidence="1">
        <name>heme</name>
        <dbReference type="ChEBI" id="CHEBI:30413"/>
    </cofactor>
</comment>
<protein>
    <submittedName>
        <fullName evidence="8">Cytochrome P450</fullName>
    </submittedName>
</protein>
<dbReference type="PRINTS" id="PR00359">
    <property type="entry name" value="BP450"/>
</dbReference>
<gene>
    <name evidence="8" type="ORF">EBN03_30270</name>
</gene>
<proteinExistence type="inferred from homology"/>
<keyword evidence="5" id="KW-0560">Oxidoreductase</keyword>
<dbReference type="InterPro" id="IPR036396">
    <property type="entry name" value="Cyt_P450_sf"/>
</dbReference>
<dbReference type="RefSeq" id="WP_122191584.1">
    <property type="nucleotide sequence ID" value="NZ_RFFH01000022.1"/>
</dbReference>
<keyword evidence="6" id="KW-0408">Iron</keyword>
<dbReference type="GO" id="GO:0036199">
    <property type="term" value="F:cholest-4-en-3-one 26-monooxygenase activity"/>
    <property type="evidence" value="ECO:0007669"/>
    <property type="project" value="TreeGrafter"/>
</dbReference>
<evidence type="ECO:0000313" key="8">
    <source>
        <dbReference type="EMBL" id="RMI28340.1"/>
    </source>
</evidence>
<keyword evidence="9" id="KW-1185">Reference proteome</keyword>
<dbReference type="GO" id="GO:0005506">
    <property type="term" value="F:iron ion binding"/>
    <property type="evidence" value="ECO:0007669"/>
    <property type="project" value="InterPro"/>
</dbReference>
<dbReference type="PANTHER" id="PTHR46696:SF4">
    <property type="entry name" value="BIOTIN BIOSYNTHESIS CYTOCHROME P450"/>
    <property type="match status" value="1"/>
</dbReference>
<name>A0A3M2KV77_9NOCA</name>
<dbReference type="EMBL" id="RFFH01000022">
    <property type="protein sequence ID" value="RMI28340.1"/>
    <property type="molecule type" value="Genomic_DNA"/>
</dbReference>
<dbReference type="OrthoDB" id="5241086at2"/>
<evidence type="ECO:0000256" key="6">
    <source>
        <dbReference type="ARBA" id="ARBA00023004"/>
    </source>
</evidence>
<comment type="similarity">
    <text evidence="2">Belongs to the cytochrome P450 family.</text>
</comment>
<dbReference type="GO" id="GO:0008395">
    <property type="term" value="F:steroid hydroxylase activity"/>
    <property type="evidence" value="ECO:0007669"/>
    <property type="project" value="TreeGrafter"/>
</dbReference>
<dbReference type="PANTHER" id="PTHR46696">
    <property type="entry name" value="P450, PUTATIVE (EUROFUNG)-RELATED"/>
    <property type="match status" value="1"/>
</dbReference>
<dbReference type="AlphaFoldDB" id="A0A3M2KV77"/>
<evidence type="ECO:0000256" key="3">
    <source>
        <dbReference type="ARBA" id="ARBA00022617"/>
    </source>
</evidence>
<keyword evidence="7" id="KW-0503">Monooxygenase</keyword>
<evidence type="ECO:0000256" key="5">
    <source>
        <dbReference type="ARBA" id="ARBA00023002"/>
    </source>
</evidence>
<dbReference type="InterPro" id="IPR002397">
    <property type="entry name" value="Cyt_P450_B"/>
</dbReference>
<dbReference type="SUPFAM" id="SSF48264">
    <property type="entry name" value="Cytochrome P450"/>
    <property type="match status" value="1"/>
</dbReference>
<dbReference type="Gene3D" id="1.10.630.10">
    <property type="entry name" value="Cytochrome P450"/>
    <property type="match status" value="1"/>
</dbReference>
<evidence type="ECO:0000256" key="7">
    <source>
        <dbReference type="ARBA" id="ARBA00023033"/>
    </source>
</evidence>
<evidence type="ECO:0000256" key="4">
    <source>
        <dbReference type="ARBA" id="ARBA00022723"/>
    </source>
</evidence>
<dbReference type="Pfam" id="PF00067">
    <property type="entry name" value="p450"/>
    <property type="match status" value="1"/>
</dbReference>
<sequence length="412" mass="45631">MALLPPGFDFTDPALWETRNPVAEFAELRRTAPVWWNAQSDETSGGFRDGGYWVVTKHEDIKHISRHSDLFSAAAKGSVIRLPGEVTPEQIEATGALLLNMDPPKHTKIRRIISKGFTPRAVENLRATLTERAAAIVHAAAKHDGGDFVEQVACELPLQAIAELIGVPQEDRHKLFDWSNQMLNYDDPEFGDATTTAGSTDASVQILGYAWNLAEQRRTDPVDDIVSKLVHADIDGESLGSDEFGLFVILLAVAGNETTRNAITHGMKAFVDHPEQWELFRQQRPRTAADEIIRWATPVTAFQRTATADTEVGGQRIRAGQRLGLFYSSANFDEDAFTDPFEFDIARDPNPHLAFGGTGAHYCVGANLARLEIELMFGALADAMPNLTQVAEPERLRSGWINGIKRWQVRYA</sequence>
<evidence type="ECO:0000256" key="1">
    <source>
        <dbReference type="ARBA" id="ARBA00001971"/>
    </source>
</evidence>
<organism evidence="8 9">
    <name type="scientific">Nocardia stercoris</name>
    <dbReference type="NCBI Taxonomy" id="2483361"/>
    <lineage>
        <taxon>Bacteria</taxon>
        <taxon>Bacillati</taxon>
        <taxon>Actinomycetota</taxon>
        <taxon>Actinomycetes</taxon>
        <taxon>Mycobacteriales</taxon>
        <taxon>Nocardiaceae</taxon>
        <taxon>Nocardia</taxon>
    </lineage>
</organism>
<dbReference type="CDD" id="cd11033">
    <property type="entry name" value="CYP142-like"/>
    <property type="match status" value="1"/>
</dbReference>
<reference evidence="8 9" key="1">
    <citation type="submission" date="2018-10" db="EMBL/GenBank/DDBJ databases">
        <title>Isolation from cow dung.</title>
        <authorList>
            <person name="Ling L."/>
        </authorList>
    </citation>
    <scope>NUCLEOTIDE SEQUENCE [LARGE SCALE GENOMIC DNA]</scope>
    <source>
        <strain evidence="8 9">NEAU-LL90</strain>
    </source>
</reference>
<accession>A0A3M2KV77</accession>
<dbReference type="Proteomes" id="UP000279275">
    <property type="component" value="Unassembled WGS sequence"/>
</dbReference>
<evidence type="ECO:0000256" key="2">
    <source>
        <dbReference type="ARBA" id="ARBA00010617"/>
    </source>
</evidence>
<dbReference type="GO" id="GO:0020037">
    <property type="term" value="F:heme binding"/>
    <property type="evidence" value="ECO:0007669"/>
    <property type="project" value="InterPro"/>
</dbReference>